<dbReference type="PANTHER" id="PTHR34858:SF1">
    <property type="entry name" value="CYSO-CYSTEINE PEPTIDASE"/>
    <property type="match status" value="1"/>
</dbReference>
<dbReference type="PROSITE" id="PS50249">
    <property type="entry name" value="MPN"/>
    <property type="match status" value="1"/>
</dbReference>
<organism evidence="7 8">
    <name type="scientific">Halostagnicola kamekurae</name>
    <dbReference type="NCBI Taxonomy" id="619731"/>
    <lineage>
        <taxon>Archaea</taxon>
        <taxon>Methanobacteriati</taxon>
        <taxon>Methanobacteriota</taxon>
        <taxon>Stenosarchaea group</taxon>
        <taxon>Halobacteria</taxon>
        <taxon>Halobacteriales</taxon>
        <taxon>Natrialbaceae</taxon>
        <taxon>Halostagnicola</taxon>
    </lineage>
</organism>
<dbReference type="EMBL" id="FOZS01000005">
    <property type="protein sequence ID" value="SFT03662.1"/>
    <property type="molecule type" value="Genomic_DNA"/>
</dbReference>
<evidence type="ECO:0000256" key="5">
    <source>
        <dbReference type="ARBA" id="ARBA00023049"/>
    </source>
</evidence>
<evidence type="ECO:0000313" key="8">
    <source>
        <dbReference type="Proteomes" id="UP000199199"/>
    </source>
</evidence>
<dbReference type="InterPro" id="IPR000555">
    <property type="entry name" value="JAMM/MPN+_dom"/>
</dbReference>
<dbReference type="GO" id="GO:0006508">
    <property type="term" value="P:proteolysis"/>
    <property type="evidence" value="ECO:0007669"/>
    <property type="project" value="UniProtKB-KW"/>
</dbReference>
<dbReference type="OrthoDB" id="10589at2157"/>
<dbReference type="InterPro" id="IPR037518">
    <property type="entry name" value="MPN"/>
</dbReference>
<keyword evidence="3" id="KW-0378">Hydrolase</keyword>
<dbReference type="Proteomes" id="UP000199199">
    <property type="component" value="Unassembled WGS sequence"/>
</dbReference>
<evidence type="ECO:0000256" key="2">
    <source>
        <dbReference type="ARBA" id="ARBA00022723"/>
    </source>
</evidence>
<dbReference type="InterPro" id="IPR051929">
    <property type="entry name" value="VirAsm_ModProt"/>
</dbReference>
<keyword evidence="1" id="KW-0645">Protease</keyword>
<dbReference type="SUPFAM" id="SSF102712">
    <property type="entry name" value="JAB1/MPN domain"/>
    <property type="match status" value="1"/>
</dbReference>
<feature type="domain" description="MPN" evidence="6">
    <location>
        <begin position="2"/>
        <end position="126"/>
    </location>
</feature>
<keyword evidence="4" id="KW-0862">Zinc</keyword>
<dbReference type="Pfam" id="PF14464">
    <property type="entry name" value="Prok-JAB"/>
    <property type="match status" value="1"/>
</dbReference>
<dbReference type="AlphaFoldDB" id="A0A1I6UQB4"/>
<dbReference type="NCBIfam" id="NF041370">
    <property type="entry name" value="desamp_Halo"/>
    <property type="match status" value="1"/>
</dbReference>
<name>A0A1I6UQB4_9EURY</name>
<sequence length="137" mass="15513">MIKFSRPLYDRVVEQACNKDKAEICGILGGTYGEDQSIVESVYTAENVANTPKIRYSIDPKEQLELMKTIEAAGDRIVGFYHSHPTGPTQPTEIDAEQAAWPEYSYVIVSLDGYPYVSSWRWREDDGFEQELLQVSA</sequence>
<gene>
    <name evidence="7" type="ORF">SAMN04488556_4017</name>
</gene>
<dbReference type="InterPro" id="IPR028090">
    <property type="entry name" value="JAB_dom_prok"/>
</dbReference>
<dbReference type="RefSeq" id="WP_092907369.1">
    <property type="nucleotide sequence ID" value="NZ_FOZS01000005.1"/>
</dbReference>
<evidence type="ECO:0000256" key="3">
    <source>
        <dbReference type="ARBA" id="ARBA00022801"/>
    </source>
</evidence>
<keyword evidence="8" id="KW-1185">Reference proteome</keyword>
<dbReference type="CDD" id="cd08070">
    <property type="entry name" value="MPN_like"/>
    <property type="match status" value="1"/>
</dbReference>
<evidence type="ECO:0000259" key="6">
    <source>
        <dbReference type="PROSITE" id="PS50249"/>
    </source>
</evidence>
<protein>
    <submittedName>
        <fullName evidence="7">Proteasome lid subunit RPN8/RPN11, contains Jab1/MPN metalloenzyme (JAMM) motif</fullName>
    </submittedName>
</protein>
<dbReference type="GO" id="GO:0008270">
    <property type="term" value="F:zinc ion binding"/>
    <property type="evidence" value="ECO:0007669"/>
    <property type="project" value="TreeGrafter"/>
</dbReference>
<dbReference type="GO" id="GO:0000502">
    <property type="term" value="C:proteasome complex"/>
    <property type="evidence" value="ECO:0007669"/>
    <property type="project" value="UniProtKB-KW"/>
</dbReference>
<keyword evidence="5" id="KW-0482">Metalloprotease</keyword>
<evidence type="ECO:0000313" key="7">
    <source>
        <dbReference type="EMBL" id="SFT03662.1"/>
    </source>
</evidence>
<proteinExistence type="predicted"/>
<keyword evidence="2" id="KW-0479">Metal-binding</keyword>
<keyword evidence="7" id="KW-0647">Proteasome</keyword>
<accession>A0A1I6UQB4</accession>
<dbReference type="GO" id="GO:0008235">
    <property type="term" value="F:metalloexopeptidase activity"/>
    <property type="evidence" value="ECO:0007669"/>
    <property type="project" value="TreeGrafter"/>
</dbReference>
<dbReference type="InterPro" id="IPR053551">
    <property type="entry name" value="Metalloprotease_DSAMP"/>
</dbReference>
<dbReference type="SMART" id="SM00232">
    <property type="entry name" value="JAB_MPN"/>
    <property type="match status" value="1"/>
</dbReference>
<dbReference type="PANTHER" id="PTHR34858">
    <property type="entry name" value="CYSO-CYSTEINE PEPTIDASE"/>
    <property type="match status" value="1"/>
</dbReference>
<reference evidence="8" key="1">
    <citation type="submission" date="2016-10" db="EMBL/GenBank/DDBJ databases">
        <authorList>
            <person name="Varghese N."/>
            <person name="Submissions S."/>
        </authorList>
    </citation>
    <scope>NUCLEOTIDE SEQUENCE [LARGE SCALE GENOMIC DNA]</scope>
    <source>
        <strain evidence="8">DSM 22427</strain>
    </source>
</reference>
<evidence type="ECO:0000256" key="4">
    <source>
        <dbReference type="ARBA" id="ARBA00022833"/>
    </source>
</evidence>
<evidence type="ECO:0000256" key="1">
    <source>
        <dbReference type="ARBA" id="ARBA00022670"/>
    </source>
</evidence>
<dbReference type="Gene3D" id="3.40.140.10">
    <property type="entry name" value="Cytidine Deaminase, domain 2"/>
    <property type="match status" value="1"/>
</dbReference>